<proteinExistence type="predicted"/>
<reference evidence="2 3" key="1">
    <citation type="journal article" date="2014" name="Antonie Van Leeuwenhoek">
        <title>Hyphomonas beringensis sp. nov. and Hyphomonas chukchiensis sp. nov., isolated from surface seawater of the Bering Sea and Chukchi Sea.</title>
        <authorList>
            <person name="Li C."/>
            <person name="Lai Q."/>
            <person name="Li G."/>
            <person name="Dong C."/>
            <person name="Wang J."/>
            <person name="Liao Y."/>
            <person name="Shao Z."/>
        </authorList>
    </citation>
    <scope>NUCLEOTIDE SEQUENCE [LARGE SCALE GENOMIC DNA]</scope>
    <source>
        <strain evidence="2 3">SCH89</strain>
    </source>
</reference>
<dbReference type="PATRIC" id="fig|1280953.3.peg.896"/>
<comment type="caution">
    <text evidence="2">The sequence shown here is derived from an EMBL/GenBank/DDBJ whole genome shotgun (WGS) entry which is preliminary data.</text>
</comment>
<evidence type="ECO:0000313" key="2">
    <source>
        <dbReference type="EMBL" id="KDA03696.1"/>
    </source>
</evidence>
<dbReference type="PROSITE" id="PS51257">
    <property type="entry name" value="PROKAR_LIPOPROTEIN"/>
    <property type="match status" value="1"/>
</dbReference>
<dbReference type="InterPro" id="IPR037107">
    <property type="entry name" value="Put_OMP_sf"/>
</dbReference>
<protein>
    <recommendedName>
        <fullName evidence="4">Lipoprotein</fullName>
    </recommendedName>
</protein>
<keyword evidence="3" id="KW-1185">Reference proteome</keyword>
<keyword evidence="1" id="KW-0732">Signal</keyword>
<name>A0A059GA45_9PROT</name>
<evidence type="ECO:0000256" key="1">
    <source>
        <dbReference type="SAM" id="SignalP"/>
    </source>
</evidence>
<dbReference type="RefSeq" id="WP_051624518.1">
    <property type="nucleotide sequence ID" value="NZ_ARYL01000004.1"/>
</dbReference>
<dbReference type="Gene3D" id="2.40.128.140">
    <property type="entry name" value="Outer membrane protein"/>
    <property type="match status" value="1"/>
</dbReference>
<evidence type="ECO:0008006" key="4">
    <source>
        <dbReference type="Google" id="ProtNLM"/>
    </source>
</evidence>
<gene>
    <name evidence="2" type="ORF">HOC_04427</name>
</gene>
<organism evidence="2 3">
    <name type="scientific">Hyphomonas oceanitis SCH89</name>
    <dbReference type="NCBI Taxonomy" id="1280953"/>
    <lineage>
        <taxon>Bacteria</taxon>
        <taxon>Pseudomonadati</taxon>
        <taxon>Pseudomonadota</taxon>
        <taxon>Alphaproteobacteria</taxon>
        <taxon>Hyphomonadales</taxon>
        <taxon>Hyphomonadaceae</taxon>
        <taxon>Hyphomonas</taxon>
    </lineage>
</organism>
<dbReference type="Proteomes" id="UP000024942">
    <property type="component" value="Unassembled WGS sequence"/>
</dbReference>
<dbReference type="STRING" id="1280953.HOC_04427"/>
<feature type="signal peptide" evidence="1">
    <location>
        <begin position="1"/>
        <end position="19"/>
    </location>
</feature>
<dbReference type="eggNOG" id="ENOG5034CBE">
    <property type="taxonomic scope" value="Bacteria"/>
</dbReference>
<evidence type="ECO:0000313" key="3">
    <source>
        <dbReference type="Proteomes" id="UP000024942"/>
    </source>
</evidence>
<sequence>MKGVKRMVFAIASTVMTMACQGCVSTSPHDFVRSEPAVPPSLGMSMAVPSALGTHNIQAEQPADVSVHVVDGAPAHFSGTVLGVLPAPVAQFNNGSTASFDSLAGIVPSDLPELSWTGSPALVAIAAERGKLGMGAPTQIEKDIAAEVAFAAPRALTGLKFDVGVAPRIAVRDDGELLSQRVGGEVRIGKDLNILDKNGQPQGWYIFAGADGEALIWDAGNTSFAPNLNDMSLTDQVTVGDLQAGVSIQRAGGELSLSYIRREVKYEDRNGSFSNTEDFAGVSFTMRR</sequence>
<dbReference type="EMBL" id="ARYL01000004">
    <property type="protein sequence ID" value="KDA03696.1"/>
    <property type="molecule type" value="Genomic_DNA"/>
</dbReference>
<dbReference type="AlphaFoldDB" id="A0A059GA45"/>
<accession>A0A059GA45</accession>
<feature type="chain" id="PRO_5001573420" description="Lipoprotein" evidence="1">
    <location>
        <begin position="20"/>
        <end position="288"/>
    </location>
</feature>